<evidence type="ECO:0000313" key="7">
    <source>
        <dbReference type="EMBL" id="KAK9803185.1"/>
    </source>
</evidence>
<reference evidence="7 8" key="1">
    <citation type="journal article" date="2024" name="Nat. Commun.">
        <title>Phylogenomics reveals the evolutionary origins of lichenization in chlorophyte algae.</title>
        <authorList>
            <person name="Puginier C."/>
            <person name="Libourel C."/>
            <person name="Otte J."/>
            <person name="Skaloud P."/>
            <person name="Haon M."/>
            <person name="Grisel S."/>
            <person name="Petersen M."/>
            <person name="Berrin J.G."/>
            <person name="Delaux P.M."/>
            <person name="Dal Grande F."/>
            <person name="Keller J."/>
        </authorList>
    </citation>
    <scope>NUCLEOTIDE SEQUENCE [LARGE SCALE GENOMIC DNA]</scope>
    <source>
        <strain evidence="7 8">SAG 2043</strain>
    </source>
</reference>
<evidence type="ECO:0000256" key="4">
    <source>
        <dbReference type="ARBA" id="ARBA00022827"/>
    </source>
</evidence>
<protein>
    <recommendedName>
        <fullName evidence="6">FAD dependent oxidoreductase domain-containing protein</fullName>
    </recommendedName>
</protein>
<accession>A0AAW1NYR1</accession>
<dbReference type="AlphaFoldDB" id="A0AAW1NYR1"/>
<organism evidence="7 8">
    <name type="scientific">[Myrmecia] bisecta</name>
    <dbReference type="NCBI Taxonomy" id="41462"/>
    <lineage>
        <taxon>Eukaryota</taxon>
        <taxon>Viridiplantae</taxon>
        <taxon>Chlorophyta</taxon>
        <taxon>core chlorophytes</taxon>
        <taxon>Trebouxiophyceae</taxon>
        <taxon>Trebouxiales</taxon>
        <taxon>Trebouxiaceae</taxon>
        <taxon>Myrmecia</taxon>
    </lineage>
</organism>
<comment type="cofactor">
    <cofactor evidence="1">
        <name>FAD</name>
        <dbReference type="ChEBI" id="CHEBI:57692"/>
    </cofactor>
</comment>
<dbReference type="GO" id="GO:0008115">
    <property type="term" value="F:sarcosine oxidase activity"/>
    <property type="evidence" value="ECO:0007669"/>
    <property type="project" value="TreeGrafter"/>
</dbReference>
<dbReference type="InterPro" id="IPR006076">
    <property type="entry name" value="FAD-dep_OxRdtase"/>
</dbReference>
<evidence type="ECO:0000256" key="3">
    <source>
        <dbReference type="ARBA" id="ARBA00022630"/>
    </source>
</evidence>
<dbReference type="InterPro" id="IPR045170">
    <property type="entry name" value="MTOX"/>
</dbReference>
<evidence type="ECO:0000313" key="8">
    <source>
        <dbReference type="Proteomes" id="UP001489004"/>
    </source>
</evidence>
<dbReference type="Pfam" id="PF01266">
    <property type="entry name" value="DAO"/>
    <property type="match status" value="1"/>
</dbReference>
<dbReference type="PANTHER" id="PTHR10961">
    <property type="entry name" value="PEROXISOMAL SARCOSINE OXIDASE"/>
    <property type="match status" value="1"/>
</dbReference>
<evidence type="ECO:0000256" key="5">
    <source>
        <dbReference type="ARBA" id="ARBA00023002"/>
    </source>
</evidence>
<gene>
    <name evidence="7" type="ORF">WJX72_011723</name>
</gene>
<keyword evidence="4" id="KW-0274">FAD</keyword>
<evidence type="ECO:0000256" key="1">
    <source>
        <dbReference type="ARBA" id="ARBA00001974"/>
    </source>
</evidence>
<keyword evidence="3" id="KW-0285">Flavoprotein</keyword>
<name>A0AAW1NYR1_9CHLO</name>
<comment type="similarity">
    <text evidence="2">Belongs to the MSOX/MTOX family.</text>
</comment>
<dbReference type="EMBL" id="JALJOR010000023">
    <property type="protein sequence ID" value="KAK9803185.1"/>
    <property type="molecule type" value="Genomic_DNA"/>
</dbReference>
<dbReference type="GO" id="GO:0050660">
    <property type="term" value="F:flavin adenine dinucleotide binding"/>
    <property type="evidence" value="ECO:0007669"/>
    <property type="project" value="InterPro"/>
</dbReference>
<dbReference type="Proteomes" id="UP001489004">
    <property type="component" value="Unassembled WGS sequence"/>
</dbReference>
<dbReference type="SUPFAM" id="SSF51905">
    <property type="entry name" value="FAD/NAD(P)-binding domain"/>
    <property type="match status" value="1"/>
</dbReference>
<keyword evidence="5" id="KW-0560">Oxidoreductase</keyword>
<evidence type="ECO:0000259" key="6">
    <source>
        <dbReference type="Pfam" id="PF01266"/>
    </source>
</evidence>
<sequence>MGAPEPQGSRSCSGCSCSRQDSYDVLIVGGGVAGIAAAYALAQDAPHLRVAVLEKDTCAHSKSSSYGDSRMYRRMYSVEYFSLMQSEALKLWQALERRSGRKLLYQHGLLFYGETDTGETVQGSVPNAKAVMEKLNIPHTYFPSAHQLNGKWPMRAPEGSVGVFEPGAGSVHASLAVELMKRYAEEGGVQVLTGVEVTHISVPLPSQVCVRTKAGRQLTAKRVILAVGAWTNDLLAHVNVRLNLEIWNMHWGHYYVDPQLRAQYPQWYCFGKGRPATWDGGLFYGFAAENSEPMVKVGVDFAPDLPLFRTSSMADFRWEPHPIICKLLDDFLKQHWRGFQGPKKMFCSPYTMTSDCYFVLDRVPHHPEICVFTGGSGRAFKFAPLLGRCLADLALDRQPSYDITPLKMTREAVWLRSKL</sequence>
<proteinExistence type="inferred from homology"/>
<comment type="caution">
    <text evidence="7">The sequence shown here is derived from an EMBL/GenBank/DDBJ whole genome shotgun (WGS) entry which is preliminary data.</text>
</comment>
<dbReference type="Gene3D" id="3.30.9.10">
    <property type="entry name" value="D-Amino Acid Oxidase, subunit A, domain 2"/>
    <property type="match status" value="1"/>
</dbReference>
<dbReference type="PANTHER" id="PTHR10961:SF7">
    <property type="entry name" value="FAD DEPENDENT OXIDOREDUCTASE DOMAIN-CONTAINING PROTEIN"/>
    <property type="match status" value="1"/>
</dbReference>
<feature type="domain" description="FAD dependent oxidoreductase" evidence="6">
    <location>
        <begin position="24"/>
        <end position="393"/>
    </location>
</feature>
<dbReference type="Gene3D" id="3.50.50.60">
    <property type="entry name" value="FAD/NAD(P)-binding domain"/>
    <property type="match status" value="1"/>
</dbReference>
<dbReference type="InterPro" id="IPR036188">
    <property type="entry name" value="FAD/NAD-bd_sf"/>
</dbReference>
<keyword evidence="8" id="KW-1185">Reference proteome</keyword>
<evidence type="ECO:0000256" key="2">
    <source>
        <dbReference type="ARBA" id="ARBA00010989"/>
    </source>
</evidence>